<keyword evidence="9" id="KW-0378">Hydrolase</keyword>
<dbReference type="InterPro" id="IPR027417">
    <property type="entry name" value="P-loop_NTPase"/>
</dbReference>
<dbReference type="GO" id="GO:0006302">
    <property type="term" value="P:double-strand break repair"/>
    <property type="evidence" value="ECO:0007669"/>
    <property type="project" value="InterPro"/>
</dbReference>
<dbReference type="SUPFAM" id="SSF52540">
    <property type="entry name" value="P-loop containing nucleoside triphosphate hydrolases"/>
    <property type="match status" value="1"/>
</dbReference>
<evidence type="ECO:0000256" key="2">
    <source>
        <dbReference type="ARBA" id="ARBA00004123"/>
    </source>
</evidence>
<dbReference type="GO" id="GO:0016887">
    <property type="term" value="F:ATP hydrolysis activity"/>
    <property type="evidence" value="ECO:0007669"/>
    <property type="project" value="InterPro"/>
</dbReference>
<feature type="compositionally biased region" description="Basic and acidic residues" evidence="16">
    <location>
        <begin position="308"/>
        <end position="332"/>
    </location>
</feature>
<feature type="compositionally biased region" description="Basic and acidic residues" evidence="16">
    <location>
        <begin position="420"/>
        <end position="447"/>
    </location>
</feature>
<dbReference type="GO" id="GO:0000722">
    <property type="term" value="P:telomere maintenance via recombination"/>
    <property type="evidence" value="ECO:0007669"/>
    <property type="project" value="TreeGrafter"/>
</dbReference>
<dbReference type="Pfam" id="PF13476">
    <property type="entry name" value="AAA_23"/>
    <property type="match status" value="1"/>
</dbReference>
<keyword evidence="7" id="KW-0479">Metal-binding</keyword>
<evidence type="ECO:0000256" key="10">
    <source>
        <dbReference type="ARBA" id="ARBA00022833"/>
    </source>
</evidence>
<feature type="coiled-coil region" evidence="15">
    <location>
        <begin position="596"/>
        <end position="644"/>
    </location>
</feature>
<gene>
    <name evidence="18" type="ORF">BDZ90DRAFT_268829</name>
</gene>
<evidence type="ECO:0000256" key="13">
    <source>
        <dbReference type="ARBA" id="ARBA00023242"/>
    </source>
</evidence>
<feature type="coiled-coil region" evidence="15">
    <location>
        <begin position="782"/>
        <end position="826"/>
    </location>
</feature>
<dbReference type="InterPro" id="IPR038729">
    <property type="entry name" value="Rad50/SbcC_AAA"/>
</dbReference>
<keyword evidence="19" id="KW-1185">Reference proteome</keyword>
<comment type="cofactor">
    <cofactor evidence="1">
        <name>Zn(2+)</name>
        <dbReference type="ChEBI" id="CHEBI:29105"/>
    </cofactor>
</comment>
<dbReference type="FunFam" id="3.40.50.300:FF:001195">
    <property type="entry name" value="DNA repair protein rad50"/>
    <property type="match status" value="1"/>
</dbReference>
<feature type="compositionally biased region" description="Basic and acidic residues" evidence="16">
    <location>
        <begin position="352"/>
        <end position="370"/>
    </location>
</feature>
<comment type="subcellular location">
    <subcellularLocation>
        <location evidence="3">Chromosome</location>
    </subcellularLocation>
    <subcellularLocation>
        <location evidence="2">Nucleus</location>
    </subcellularLocation>
</comment>
<evidence type="ECO:0000259" key="17">
    <source>
        <dbReference type="Pfam" id="PF13476"/>
    </source>
</evidence>
<evidence type="ECO:0000256" key="3">
    <source>
        <dbReference type="ARBA" id="ARBA00004286"/>
    </source>
</evidence>
<comment type="similarity">
    <text evidence="4">Belongs to the SMC family. RAD50 subfamily.</text>
</comment>
<keyword evidence="8" id="KW-0227">DNA damage</keyword>
<dbReference type="PANTHER" id="PTHR18867">
    <property type="entry name" value="RAD50"/>
    <property type="match status" value="1"/>
</dbReference>
<feature type="region of interest" description="Disordered" evidence="16">
    <location>
        <begin position="420"/>
        <end position="454"/>
    </location>
</feature>
<evidence type="ECO:0000313" key="18">
    <source>
        <dbReference type="EMBL" id="PWN24727.1"/>
    </source>
</evidence>
<evidence type="ECO:0000256" key="14">
    <source>
        <dbReference type="ARBA" id="ARBA00049360"/>
    </source>
</evidence>
<evidence type="ECO:0000256" key="7">
    <source>
        <dbReference type="ARBA" id="ARBA00022723"/>
    </source>
</evidence>
<comment type="catalytic activity">
    <reaction evidence="14">
        <text>ATP + H2O = ADP + phosphate + H(+)</text>
        <dbReference type="Rhea" id="RHEA:13065"/>
        <dbReference type="ChEBI" id="CHEBI:15377"/>
        <dbReference type="ChEBI" id="CHEBI:15378"/>
        <dbReference type="ChEBI" id="CHEBI:30616"/>
        <dbReference type="ChEBI" id="CHEBI:43474"/>
        <dbReference type="ChEBI" id="CHEBI:456216"/>
    </reaction>
</comment>
<dbReference type="STRING" id="1569628.A0A316UHB6"/>
<dbReference type="GO" id="GO:0030870">
    <property type="term" value="C:Mre11 complex"/>
    <property type="evidence" value="ECO:0007669"/>
    <property type="project" value="TreeGrafter"/>
</dbReference>
<evidence type="ECO:0000256" key="12">
    <source>
        <dbReference type="ARBA" id="ARBA00023204"/>
    </source>
</evidence>
<dbReference type="GO" id="GO:0007004">
    <property type="term" value="P:telomere maintenance via telomerase"/>
    <property type="evidence" value="ECO:0007669"/>
    <property type="project" value="TreeGrafter"/>
</dbReference>
<dbReference type="RefSeq" id="XP_025359339.1">
    <property type="nucleotide sequence ID" value="XM_025508724.1"/>
</dbReference>
<evidence type="ECO:0000256" key="5">
    <source>
        <dbReference type="ARBA" id="ARBA00017893"/>
    </source>
</evidence>
<evidence type="ECO:0000256" key="16">
    <source>
        <dbReference type="SAM" id="MobiDB-lite"/>
    </source>
</evidence>
<dbReference type="GO" id="GO:0070192">
    <property type="term" value="P:chromosome organization involved in meiotic cell cycle"/>
    <property type="evidence" value="ECO:0007669"/>
    <property type="project" value="TreeGrafter"/>
</dbReference>
<dbReference type="GO" id="GO:0003691">
    <property type="term" value="F:double-stranded telomeric DNA binding"/>
    <property type="evidence" value="ECO:0007669"/>
    <property type="project" value="TreeGrafter"/>
</dbReference>
<dbReference type="Proteomes" id="UP000245884">
    <property type="component" value="Unassembled WGS sequence"/>
</dbReference>
<dbReference type="OrthoDB" id="18797at2759"/>
<evidence type="ECO:0000256" key="8">
    <source>
        <dbReference type="ARBA" id="ARBA00022763"/>
    </source>
</evidence>
<reference evidence="18 19" key="1">
    <citation type="journal article" date="2018" name="Mol. Biol. Evol.">
        <title>Broad Genomic Sampling Reveals a Smut Pathogenic Ancestry of the Fungal Clade Ustilaginomycotina.</title>
        <authorList>
            <person name="Kijpornyongpan T."/>
            <person name="Mondo S.J."/>
            <person name="Barry K."/>
            <person name="Sandor L."/>
            <person name="Lee J."/>
            <person name="Lipzen A."/>
            <person name="Pangilinan J."/>
            <person name="LaButti K."/>
            <person name="Hainaut M."/>
            <person name="Henrissat B."/>
            <person name="Grigoriev I.V."/>
            <person name="Spatafora J.W."/>
            <person name="Aime M.C."/>
        </authorList>
    </citation>
    <scope>NUCLEOTIDE SEQUENCE [LARGE SCALE GENOMIC DNA]</scope>
    <source>
        <strain evidence="18 19">MCA 5214</strain>
    </source>
</reference>
<feature type="domain" description="Rad50/SbcC-type AAA" evidence="17">
    <location>
        <begin position="6"/>
        <end position="235"/>
    </location>
</feature>
<evidence type="ECO:0000256" key="11">
    <source>
        <dbReference type="ARBA" id="ARBA00023054"/>
    </source>
</evidence>
<dbReference type="GO" id="GO:0051880">
    <property type="term" value="F:G-quadruplex DNA binding"/>
    <property type="evidence" value="ECO:0007669"/>
    <property type="project" value="TreeGrafter"/>
</dbReference>
<dbReference type="GeneID" id="37030547"/>
<keyword evidence="12" id="KW-0234">DNA repair</keyword>
<evidence type="ECO:0000256" key="1">
    <source>
        <dbReference type="ARBA" id="ARBA00001947"/>
    </source>
</evidence>
<evidence type="ECO:0000256" key="9">
    <source>
        <dbReference type="ARBA" id="ARBA00022801"/>
    </source>
</evidence>
<feature type="region of interest" description="Disordered" evidence="16">
    <location>
        <begin position="941"/>
        <end position="966"/>
    </location>
</feature>
<dbReference type="Gene3D" id="3.40.50.300">
    <property type="entry name" value="P-loop containing nucleotide triphosphate hydrolases"/>
    <property type="match status" value="2"/>
</dbReference>
<dbReference type="GO" id="GO:0043047">
    <property type="term" value="F:single-stranded telomeric DNA binding"/>
    <property type="evidence" value="ECO:0007669"/>
    <property type="project" value="TreeGrafter"/>
</dbReference>
<dbReference type="EMBL" id="KZ819679">
    <property type="protein sequence ID" value="PWN24727.1"/>
    <property type="molecule type" value="Genomic_DNA"/>
</dbReference>
<evidence type="ECO:0000313" key="19">
    <source>
        <dbReference type="Proteomes" id="UP000245884"/>
    </source>
</evidence>
<dbReference type="GO" id="GO:0046872">
    <property type="term" value="F:metal ion binding"/>
    <property type="evidence" value="ECO:0007669"/>
    <property type="project" value="UniProtKB-KW"/>
</dbReference>
<keyword evidence="6" id="KW-0158">Chromosome</keyword>
<feature type="region of interest" description="Disordered" evidence="16">
    <location>
        <begin position="348"/>
        <end position="370"/>
    </location>
</feature>
<feature type="region of interest" description="Disordered" evidence="16">
    <location>
        <begin position="296"/>
        <end position="332"/>
    </location>
</feature>
<dbReference type="GO" id="GO:0000794">
    <property type="term" value="C:condensed nuclear chromosome"/>
    <property type="evidence" value="ECO:0007669"/>
    <property type="project" value="TreeGrafter"/>
</dbReference>
<dbReference type="PANTHER" id="PTHR18867:SF12">
    <property type="entry name" value="DNA REPAIR PROTEIN RAD50"/>
    <property type="match status" value="1"/>
</dbReference>
<feature type="compositionally biased region" description="Basic and acidic residues" evidence="16">
    <location>
        <begin position="941"/>
        <end position="952"/>
    </location>
</feature>
<accession>A0A316UHB6</accession>
<proteinExistence type="inferred from homology"/>
<name>A0A316UHB6_9BASI</name>
<sequence length="1316" mass="150424">MATLDKLAIRGIRSFDDKSVNIIQFQTPITVIVGYNGSGKTSILESILYATTGDMPPNTKGGAFIHDPKIAGSKEVKAQVRLRFYNQSQTRMNVVRNVQVSQKKTGNSTALTLKTLEGLLQVDDPEVAKNKRATLSTKCAELDEEVPNQLGVSRSILQNVVFCHQEDSNWPLSEASVLKKKFDDIFDATKWTKAIDNIKVIRKERTNDLKVSKAELEALKTDRDRSEQLKAKKAKLGDSLAEKYERYETLGTEIRRVTKENKQFYDSAVKFREIVNQAETLEEKRRLHQQNRESLRISMTELQESDDELQRRKDSFQDHLSRQRGRRDDFAKRIDKKRSEIEQIERQYSTKLSEKGALESDKKHHERAISKREEEVRAISLELGIRGFDVAGLSDAQIADFKHRLDESVRAAENALKDFRAKSGEKEQDFSNKYQELRTERSSKVSSRDTTSVNAKRIKERMKQATDELEDVNINESDISHARETLEDDEKKLRRIRKELEDANYDEQLSKKNGEIRQLDERREELTLQLNELNRYAEFRAKLDLKRRESEEKKGAADDLVKRHAAAYKTHTGQEAKVESFDRLLTTSISSKDRDVAAAEREEAEKTRSVQHLESALSIARGQLSSKRNQLSQLQTEVKAFLKDEDDANSVDDVITAAEEEVRIRSDELSSDAQAQDFFQRILKVGQSQHECQGCGRGIKDNELPAFEKYVLKKINQLSADGRKQNEQDLQEWKGVLAKARGLLPKEATAKTLQEVEIPKLEKEIEGQSAELGKKSDEAEHASSVVRDLREQQQQIAALKRAAQDISRLVGEAETLRKEAATLESDLSSSGSTQTGDQVQSAIGDMADSIRTLKREANIIAANRDSKRNELNNTERQFFRSQQAVAQKEQELGRKASLQKRVDELKGEWEELKEAERRLEDEIEGLAPRIRKTKDELEAVKEEHAREDEKLSGELSGLQSKARELQETSDRVKRYIDGRGEQRLQDCIDKIKDLQSQTSSVQAEIKEIEAQISTVDKDLNESNATERNILDNLHYRQLGRDLLHIEEDLNKLDLDAASKARRDFESKYHDQKQIENSLNGEAQHLSGEIKSLDEQIRTRDEELKTDYKDIHTRFSKKLVEVKTSELANADLERYGKALEQSVLKYHGYKMAEVNESRVEGWREGWISIRLLWARTYQGSDIDSISIESDNEKVGNRSYNYRVTMMKDNVKLDMRGRCSAGQKVLASTLIRLALADSFGCRFLALDEPTLCLDHETVSALASSLGELIKERPKMQLLIVTHDSDFLSMLSQSIHIDSYYRVSRDNAGKSLVEKMRIR</sequence>
<protein>
    <recommendedName>
        <fullName evidence="5">DNA repair protein RAD50</fullName>
    </recommendedName>
</protein>
<evidence type="ECO:0000256" key="6">
    <source>
        <dbReference type="ARBA" id="ARBA00022454"/>
    </source>
</evidence>
<keyword evidence="10" id="KW-0862">Zinc</keyword>
<keyword evidence="11 15" id="KW-0175">Coiled coil</keyword>
<organism evidence="18 19">
    <name type="scientific">Jaminaea rosea</name>
    <dbReference type="NCBI Taxonomy" id="1569628"/>
    <lineage>
        <taxon>Eukaryota</taxon>
        <taxon>Fungi</taxon>
        <taxon>Dikarya</taxon>
        <taxon>Basidiomycota</taxon>
        <taxon>Ustilaginomycotina</taxon>
        <taxon>Exobasidiomycetes</taxon>
        <taxon>Microstromatales</taxon>
        <taxon>Microstromatales incertae sedis</taxon>
        <taxon>Jaminaea</taxon>
    </lineage>
</organism>
<evidence type="ECO:0000256" key="4">
    <source>
        <dbReference type="ARBA" id="ARBA00009439"/>
    </source>
</evidence>
<keyword evidence="13" id="KW-0539">Nucleus</keyword>
<evidence type="ECO:0000256" key="15">
    <source>
        <dbReference type="SAM" id="Coils"/>
    </source>
</evidence>